<evidence type="ECO:0000313" key="4">
    <source>
        <dbReference type="EMBL" id="KAH7416404.1"/>
    </source>
</evidence>
<evidence type="ECO:0000259" key="3">
    <source>
        <dbReference type="PROSITE" id="PS50891"/>
    </source>
</evidence>
<proteinExistence type="inferred from homology"/>
<comment type="caution">
    <text evidence="4">The sequence shown here is derived from an EMBL/GenBank/DDBJ whole genome shotgun (WGS) entry which is preliminary data.</text>
</comment>
<dbReference type="GO" id="GO:0045893">
    <property type="term" value="P:positive regulation of DNA-templated transcription"/>
    <property type="evidence" value="ECO:0007669"/>
    <property type="project" value="TreeGrafter"/>
</dbReference>
<feature type="region of interest" description="Disordered" evidence="2">
    <location>
        <begin position="1"/>
        <end position="33"/>
    </location>
</feature>
<dbReference type="GO" id="GO:0009755">
    <property type="term" value="P:hormone-mediated signaling pathway"/>
    <property type="evidence" value="ECO:0007669"/>
    <property type="project" value="TreeGrafter"/>
</dbReference>
<evidence type="ECO:0000256" key="1">
    <source>
        <dbReference type="ARBA" id="ARBA00005474"/>
    </source>
</evidence>
<name>A0A8T2TF82_CERRI</name>
<evidence type="ECO:0000313" key="5">
    <source>
        <dbReference type="Proteomes" id="UP000825935"/>
    </source>
</evidence>
<comment type="similarity">
    <text evidence="1">Belongs to the LOB domain-containing protein family.</text>
</comment>
<dbReference type="OrthoDB" id="1840682at2759"/>
<dbReference type="InterPro" id="IPR004883">
    <property type="entry name" value="LOB"/>
</dbReference>
<evidence type="ECO:0000256" key="2">
    <source>
        <dbReference type="SAM" id="MobiDB-lite"/>
    </source>
</evidence>
<organism evidence="4 5">
    <name type="scientific">Ceratopteris richardii</name>
    <name type="common">Triangle waterfern</name>
    <dbReference type="NCBI Taxonomy" id="49495"/>
    <lineage>
        <taxon>Eukaryota</taxon>
        <taxon>Viridiplantae</taxon>
        <taxon>Streptophyta</taxon>
        <taxon>Embryophyta</taxon>
        <taxon>Tracheophyta</taxon>
        <taxon>Polypodiopsida</taxon>
        <taxon>Polypodiidae</taxon>
        <taxon>Polypodiales</taxon>
        <taxon>Pteridineae</taxon>
        <taxon>Pteridaceae</taxon>
        <taxon>Parkerioideae</taxon>
        <taxon>Ceratopteris</taxon>
    </lineage>
</organism>
<sequence>MNQETDQEGATTSSSRMGWGRRPRPRDRSGDVFDEIDPYAEVGSAEDATACEYISRCSGGGGGAALQGAPLAGGVGETSARTGAHPMSYGGTGAPCGACKFLRRKCVKDCVFAPYFGAEHGAARFAAVHKIFGASNVNKLLRSIPAHKRFDAVITISYEAQARITNPVYGCVAAIADLQQQVQSLQTELSFVHAQLANSRQLAAVSCMALQQQQQQQQGGGGNTVAPLFSFEQTQAMDPMQMQPFLSSQVSSPQQQQVLFFGRPKDEHENALQPCLPHVYDNLSMGPPTPSSLVNHTSQTPHHDLDHQQPHLTIDLREKIEEVDAPSSTATTHLHALLRTRCLNLHDSS</sequence>
<gene>
    <name evidence="4" type="ORF">KP509_14G090000</name>
</gene>
<keyword evidence="5" id="KW-1185">Reference proteome</keyword>
<dbReference type="PANTHER" id="PTHR31529">
    <property type="entry name" value="LOB DOMAIN CONTAINING PROTEIN"/>
    <property type="match status" value="1"/>
</dbReference>
<dbReference type="AlphaFoldDB" id="A0A8T2TF82"/>
<feature type="domain" description="LOB" evidence="3">
    <location>
        <begin position="94"/>
        <end position="196"/>
    </location>
</feature>
<dbReference type="EMBL" id="CM035419">
    <property type="protein sequence ID" value="KAH7416404.1"/>
    <property type="molecule type" value="Genomic_DNA"/>
</dbReference>
<dbReference type="GO" id="GO:0005634">
    <property type="term" value="C:nucleus"/>
    <property type="evidence" value="ECO:0007669"/>
    <property type="project" value="TreeGrafter"/>
</dbReference>
<reference evidence="4" key="1">
    <citation type="submission" date="2021-08" db="EMBL/GenBank/DDBJ databases">
        <title>WGS assembly of Ceratopteris richardii.</title>
        <authorList>
            <person name="Marchant D.B."/>
            <person name="Chen G."/>
            <person name="Jenkins J."/>
            <person name="Shu S."/>
            <person name="Leebens-Mack J."/>
            <person name="Grimwood J."/>
            <person name="Schmutz J."/>
            <person name="Soltis P."/>
            <person name="Soltis D."/>
            <person name="Chen Z.-H."/>
        </authorList>
    </citation>
    <scope>NUCLEOTIDE SEQUENCE</scope>
    <source>
        <strain evidence="4">Whitten #5841</strain>
        <tissue evidence="4">Leaf</tissue>
    </source>
</reference>
<dbReference type="Pfam" id="PF03195">
    <property type="entry name" value="LOB"/>
    <property type="match status" value="1"/>
</dbReference>
<dbReference type="Proteomes" id="UP000825935">
    <property type="component" value="Chromosome 14"/>
</dbReference>
<dbReference type="PROSITE" id="PS50891">
    <property type="entry name" value="LOB"/>
    <property type="match status" value="1"/>
</dbReference>
<accession>A0A8T2TF82</accession>
<protein>
    <recommendedName>
        <fullName evidence="3">LOB domain-containing protein</fullName>
    </recommendedName>
</protein>
<dbReference type="PANTHER" id="PTHR31529:SF4">
    <property type="entry name" value="LOB DOMAIN-CONTAINING PROTEIN 30"/>
    <property type="match status" value="1"/>
</dbReference>
<feature type="compositionally biased region" description="Polar residues" evidence="2">
    <location>
        <begin position="1"/>
        <end position="12"/>
    </location>
</feature>